<evidence type="ECO:0000256" key="6">
    <source>
        <dbReference type="SAM" id="Phobius"/>
    </source>
</evidence>
<dbReference type="PANTHER" id="PTHR15549">
    <property type="entry name" value="PAIRED IMMUNOGLOBULIN-LIKE TYPE 2 RECEPTOR"/>
    <property type="match status" value="1"/>
</dbReference>
<feature type="region of interest" description="Disordered" evidence="5">
    <location>
        <begin position="307"/>
        <end position="334"/>
    </location>
</feature>
<dbReference type="Proteomes" id="UP000567179">
    <property type="component" value="Unassembled WGS sequence"/>
</dbReference>
<keyword evidence="3 6" id="KW-1133">Transmembrane helix</keyword>
<feature type="compositionally biased region" description="Low complexity" evidence="5">
    <location>
        <begin position="196"/>
        <end position="218"/>
    </location>
</feature>
<feature type="compositionally biased region" description="Basic and acidic residues" evidence="5">
    <location>
        <begin position="310"/>
        <end position="326"/>
    </location>
</feature>
<comment type="caution">
    <text evidence="7">The sequence shown here is derived from an EMBL/GenBank/DDBJ whole genome shotgun (WGS) entry which is preliminary data.</text>
</comment>
<reference evidence="7 8" key="1">
    <citation type="journal article" date="2020" name="ISME J.">
        <title>Uncovering the hidden diversity of litter-decomposition mechanisms in mushroom-forming fungi.</title>
        <authorList>
            <person name="Floudas D."/>
            <person name="Bentzer J."/>
            <person name="Ahren D."/>
            <person name="Johansson T."/>
            <person name="Persson P."/>
            <person name="Tunlid A."/>
        </authorList>
    </citation>
    <scope>NUCLEOTIDE SEQUENCE [LARGE SCALE GENOMIC DNA]</scope>
    <source>
        <strain evidence="7 8">CBS 101986</strain>
    </source>
</reference>
<feature type="region of interest" description="Disordered" evidence="5">
    <location>
        <begin position="436"/>
        <end position="467"/>
    </location>
</feature>
<dbReference type="GO" id="GO:0016020">
    <property type="term" value="C:membrane"/>
    <property type="evidence" value="ECO:0007669"/>
    <property type="project" value="UniProtKB-SubCell"/>
</dbReference>
<dbReference type="PANTHER" id="PTHR15549:SF26">
    <property type="entry name" value="AXIAL BUDDING PATTERN PROTEIN 2-RELATED"/>
    <property type="match status" value="1"/>
</dbReference>
<feature type="transmembrane region" description="Helical" evidence="6">
    <location>
        <begin position="270"/>
        <end position="296"/>
    </location>
</feature>
<name>A0A8H5F4Y4_9AGAR</name>
<organism evidence="7 8">
    <name type="scientific">Psilocybe cf. subviscida</name>
    <dbReference type="NCBI Taxonomy" id="2480587"/>
    <lineage>
        <taxon>Eukaryota</taxon>
        <taxon>Fungi</taxon>
        <taxon>Dikarya</taxon>
        <taxon>Basidiomycota</taxon>
        <taxon>Agaricomycotina</taxon>
        <taxon>Agaricomycetes</taxon>
        <taxon>Agaricomycetidae</taxon>
        <taxon>Agaricales</taxon>
        <taxon>Agaricineae</taxon>
        <taxon>Strophariaceae</taxon>
        <taxon>Psilocybe</taxon>
    </lineage>
</organism>
<feature type="compositionally biased region" description="Low complexity" evidence="5">
    <location>
        <begin position="870"/>
        <end position="888"/>
    </location>
</feature>
<feature type="region of interest" description="Disordered" evidence="5">
    <location>
        <begin position="838"/>
        <end position="915"/>
    </location>
</feature>
<gene>
    <name evidence="7" type="ORF">D9619_012871</name>
</gene>
<sequence>MGGTDYDDSNPAILYSAGWTAQTGTNSQQFMSTSHTTAVKGASATIKFQGTRLILYLTVPQGSGEESINWTLDGGNSGSNTKHRHDGTTFYQDNWYDSGSLSMGTHTFVVSNAEGGSPFVFDKVNVEGTLVSAQPPAPPKPPTTAATPSTTPAPTQAQQQTQVQTVVSTQVQTVATTVLQTTGESSAAGPSETGVSSASASGSSSTAASSSRLSQSRSLNGTGSGTILVSTHYVTTGADGAMSTIHTVTQLSASTSSPSSISATQKPSTFPLAAVIGGVIGALALIVLGLIFLCLIRRRSTGSRFGKLQESGRDMEREVSQRRRPTDISPFHIDSVPALLGRGGADVSRSASNSSGASGNIISEKARLNFADSPSSNGHSGSDGSPGISTTAFNPSSSIPQQPLHEVDAGSYHPPDSNVDTSGMVLAYVPVNHLLQSPRDSRGAPPSYQSAATRGHARPESVPPPLPPLGIINTLNLSTSTLNYVTPVSATTQDASPHVPPARPVSELSTSPRGNEELSDMPWARGCLSNPFIIPRKILSFGENIFSNFGLLYNHSWREDIMQSSTKRPTSTSGLTRPSSSLMVSVTSDVSTPAASGSSSALSSILAANSSSTDGLPSATFIGTPLHIERKSNVIGPAVGGAIGGLVALLLFVAFLLWRKRRRQMSNSNGDFSSRLSGPSPHNGYMDREKSPTFDEKAFQTPIDSNVPILPMHQVSKPSSDGDMFPPESSLSNMFTSSPSSVSHDHSGEGLYDTYTHDPHDEAPSMDAHDVELGFARSAPGTSWATNGAHIEPQVDEGHTPSPGASDYVVQDINAGPRRPHYLSLLSIASLIPSIRYSPGSSTPHSAESQRSRSSVRALPVPPLLPLPSPSTTAYTSPGSRAGSLRRPLPSPNSPSTPPPRQLPSIKRFDSPTPS</sequence>
<feature type="region of interest" description="Disordered" evidence="5">
    <location>
        <begin position="131"/>
        <end position="162"/>
    </location>
</feature>
<evidence type="ECO:0000256" key="1">
    <source>
        <dbReference type="ARBA" id="ARBA00004167"/>
    </source>
</evidence>
<keyword evidence="8" id="KW-1185">Reference proteome</keyword>
<dbReference type="InterPro" id="IPR051694">
    <property type="entry name" value="Immunoregulatory_rcpt-like"/>
</dbReference>
<comment type="subcellular location">
    <subcellularLocation>
        <location evidence="1">Membrane</location>
        <topology evidence="1">Single-pass membrane protein</topology>
    </subcellularLocation>
</comment>
<dbReference type="GO" id="GO:0071944">
    <property type="term" value="C:cell periphery"/>
    <property type="evidence" value="ECO:0007669"/>
    <property type="project" value="UniProtKB-ARBA"/>
</dbReference>
<dbReference type="EMBL" id="JAACJJ010000017">
    <property type="protein sequence ID" value="KAF5323742.1"/>
    <property type="molecule type" value="Genomic_DNA"/>
</dbReference>
<feature type="compositionally biased region" description="Polar residues" evidence="5">
    <location>
        <begin position="666"/>
        <end position="677"/>
    </location>
</feature>
<dbReference type="Gene3D" id="2.60.120.260">
    <property type="entry name" value="Galactose-binding domain-like"/>
    <property type="match status" value="1"/>
</dbReference>
<feature type="region of interest" description="Disordered" evidence="5">
    <location>
        <begin position="666"/>
        <end position="690"/>
    </location>
</feature>
<feature type="compositionally biased region" description="Polar residues" evidence="5">
    <location>
        <begin position="839"/>
        <end position="855"/>
    </location>
</feature>
<evidence type="ECO:0000256" key="5">
    <source>
        <dbReference type="SAM" id="MobiDB-lite"/>
    </source>
</evidence>
<keyword evidence="4 6" id="KW-0472">Membrane</keyword>
<keyword evidence="2 6" id="KW-0812">Transmembrane</keyword>
<accession>A0A8H5F4Y4</accession>
<evidence type="ECO:0000256" key="4">
    <source>
        <dbReference type="ARBA" id="ARBA00023136"/>
    </source>
</evidence>
<feature type="compositionally biased region" description="Polar residues" evidence="5">
    <location>
        <begin position="372"/>
        <end position="401"/>
    </location>
</feature>
<evidence type="ECO:0000256" key="3">
    <source>
        <dbReference type="ARBA" id="ARBA00022989"/>
    </source>
</evidence>
<feature type="compositionally biased region" description="Basic and acidic residues" evidence="5">
    <location>
        <begin position="755"/>
        <end position="766"/>
    </location>
</feature>
<evidence type="ECO:0000256" key="2">
    <source>
        <dbReference type="ARBA" id="ARBA00022692"/>
    </source>
</evidence>
<feature type="region of interest" description="Disordered" evidence="5">
    <location>
        <begin position="778"/>
        <end position="810"/>
    </location>
</feature>
<feature type="compositionally biased region" description="Low complexity" evidence="5">
    <location>
        <begin position="143"/>
        <end position="162"/>
    </location>
</feature>
<proteinExistence type="predicted"/>
<feature type="compositionally biased region" description="Pro residues" evidence="5">
    <location>
        <begin position="889"/>
        <end position="902"/>
    </location>
</feature>
<evidence type="ECO:0000313" key="7">
    <source>
        <dbReference type="EMBL" id="KAF5323742.1"/>
    </source>
</evidence>
<protein>
    <submittedName>
        <fullName evidence="7">Uncharacterized protein</fullName>
    </submittedName>
</protein>
<dbReference type="CDD" id="cd12094">
    <property type="entry name" value="TM_ErbB2"/>
    <property type="match status" value="1"/>
</dbReference>
<feature type="region of interest" description="Disordered" evidence="5">
    <location>
        <begin position="370"/>
        <end position="418"/>
    </location>
</feature>
<feature type="region of interest" description="Disordered" evidence="5">
    <location>
        <begin position="182"/>
        <end position="221"/>
    </location>
</feature>
<feature type="transmembrane region" description="Helical" evidence="6">
    <location>
        <begin position="634"/>
        <end position="658"/>
    </location>
</feature>
<evidence type="ECO:0000313" key="8">
    <source>
        <dbReference type="Proteomes" id="UP000567179"/>
    </source>
</evidence>
<dbReference type="AlphaFoldDB" id="A0A8H5F4Y4"/>
<feature type="compositionally biased region" description="Pro residues" evidence="5">
    <location>
        <begin position="860"/>
        <end position="869"/>
    </location>
</feature>
<feature type="region of interest" description="Disordered" evidence="5">
    <location>
        <begin position="702"/>
        <end position="766"/>
    </location>
</feature>
<dbReference type="OrthoDB" id="3265734at2759"/>
<feature type="region of interest" description="Disordered" evidence="5">
    <location>
        <begin position="491"/>
        <end position="517"/>
    </location>
</feature>